<comment type="caution">
    <text evidence="1">The sequence shown here is derived from an EMBL/GenBank/DDBJ whole genome shotgun (WGS) entry which is preliminary data.</text>
</comment>
<accession>A0A2U2XD10</accession>
<dbReference type="Proteomes" id="UP000245370">
    <property type="component" value="Unassembled WGS sequence"/>
</dbReference>
<proteinExistence type="predicted"/>
<dbReference type="RefSeq" id="WP_109359352.1">
    <property type="nucleotide sequence ID" value="NZ_QFRJ01000005.1"/>
</dbReference>
<dbReference type="EMBL" id="QFRJ01000005">
    <property type="protein sequence ID" value="PWH85647.1"/>
    <property type="molecule type" value="Genomic_DNA"/>
</dbReference>
<dbReference type="OrthoDB" id="1122301at2"/>
<keyword evidence="2" id="KW-1185">Reference proteome</keyword>
<reference evidence="1 2" key="2">
    <citation type="submission" date="2018-05" db="EMBL/GenBank/DDBJ databases">
        <authorList>
            <person name="Lanie J.A."/>
            <person name="Ng W.-L."/>
            <person name="Kazmierczak K.M."/>
            <person name="Andrzejewski T.M."/>
            <person name="Davidsen T.M."/>
            <person name="Wayne K.J."/>
            <person name="Tettelin H."/>
            <person name="Glass J.I."/>
            <person name="Rusch D."/>
            <person name="Podicherti R."/>
            <person name="Tsui H.-C.T."/>
            <person name="Winkler M.E."/>
        </authorList>
    </citation>
    <scope>NUCLEOTIDE SEQUENCE [LARGE SCALE GENOMIC DNA]</scope>
    <source>
        <strain evidence="1 2">C305</strain>
    </source>
</reference>
<gene>
    <name evidence="1" type="ORF">DIT68_08410</name>
</gene>
<evidence type="ECO:0000313" key="1">
    <source>
        <dbReference type="EMBL" id="PWH85647.1"/>
    </source>
</evidence>
<sequence length="77" mass="9321">MKKVYTDKKGREYIKESYFLGGKMKFRRIFVIDGIPEDDFYKKNATDYDFYLNGDYELMESEKEANKHDKNQDDLPF</sequence>
<protein>
    <submittedName>
        <fullName evidence="1">Uncharacterized protein</fullName>
    </submittedName>
</protein>
<organism evidence="1 2">
    <name type="scientific">Brumimicrobium oceani</name>
    <dbReference type="NCBI Taxonomy" id="2100725"/>
    <lineage>
        <taxon>Bacteria</taxon>
        <taxon>Pseudomonadati</taxon>
        <taxon>Bacteroidota</taxon>
        <taxon>Flavobacteriia</taxon>
        <taxon>Flavobacteriales</taxon>
        <taxon>Crocinitomicaceae</taxon>
        <taxon>Brumimicrobium</taxon>
    </lineage>
</organism>
<dbReference type="AlphaFoldDB" id="A0A2U2XD10"/>
<reference evidence="1 2" key="1">
    <citation type="submission" date="2018-05" db="EMBL/GenBank/DDBJ databases">
        <title>Brumimicrobium oceani sp. nov., isolated from coastal sediment.</title>
        <authorList>
            <person name="Kou Y."/>
        </authorList>
    </citation>
    <scope>NUCLEOTIDE SEQUENCE [LARGE SCALE GENOMIC DNA]</scope>
    <source>
        <strain evidence="1 2">C305</strain>
    </source>
</reference>
<name>A0A2U2XD10_9FLAO</name>
<evidence type="ECO:0000313" key="2">
    <source>
        <dbReference type="Proteomes" id="UP000245370"/>
    </source>
</evidence>